<evidence type="ECO:0000313" key="3">
    <source>
        <dbReference type="Proteomes" id="UP000008237"/>
    </source>
</evidence>
<gene>
    <name evidence="2" type="ORF">EAI_02556</name>
</gene>
<dbReference type="Proteomes" id="UP000008237">
    <property type="component" value="Unassembled WGS sequence"/>
</dbReference>
<name>E2B753_HARSA</name>
<dbReference type="InParanoid" id="E2B753"/>
<evidence type="ECO:0008006" key="4">
    <source>
        <dbReference type="Google" id="ProtNLM"/>
    </source>
</evidence>
<dbReference type="AlphaFoldDB" id="E2B753"/>
<keyword evidence="1" id="KW-0732">Signal</keyword>
<keyword evidence="3" id="KW-1185">Reference proteome</keyword>
<organism evidence="3">
    <name type="scientific">Harpegnathos saltator</name>
    <name type="common">Jerdon's jumping ant</name>
    <dbReference type="NCBI Taxonomy" id="610380"/>
    <lineage>
        <taxon>Eukaryota</taxon>
        <taxon>Metazoa</taxon>
        <taxon>Ecdysozoa</taxon>
        <taxon>Arthropoda</taxon>
        <taxon>Hexapoda</taxon>
        <taxon>Insecta</taxon>
        <taxon>Pterygota</taxon>
        <taxon>Neoptera</taxon>
        <taxon>Endopterygota</taxon>
        <taxon>Hymenoptera</taxon>
        <taxon>Apocrita</taxon>
        <taxon>Aculeata</taxon>
        <taxon>Formicoidea</taxon>
        <taxon>Formicidae</taxon>
        <taxon>Ponerinae</taxon>
        <taxon>Ponerini</taxon>
        <taxon>Harpegnathos</taxon>
    </lineage>
</organism>
<protein>
    <recommendedName>
        <fullName evidence="4">Secreted protein</fullName>
    </recommendedName>
</protein>
<proteinExistence type="predicted"/>
<dbReference type="EMBL" id="GL446109">
    <property type="protein sequence ID" value="EFN88484.1"/>
    <property type="molecule type" value="Genomic_DNA"/>
</dbReference>
<feature type="signal peptide" evidence="1">
    <location>
        <begin position="1"/>
        <end position="15"/>
    </location>
</feature>
<reference evidence="2 3" key="1">
    <citation type="journal article" date="2010" name="Science">
        <title>Genomic comparison of the ants Camponotus floridanus and Harpegnathos saltator.</title>
        <authorList>
            <person name="Bonasio R."/>
            <person name="Zhang G."/>
            <person name="Ye C."/>
            <person name="Mutti N.S."/>
            <person name="Fang X."/>
            <person name="Qin N."/>
            <person name="Donahue G."/>
            <person name="Yang P."/>
            <person name="Li Q."/>
            <person name="Li C."/>
            <person name="Zhang P."/>
            <person name="Huang Z."/>
            <person name="Berger S.L."/>
            <person name="Reinberg D."/>
            <person name="Wang J."/>
            <person name="Liebig J."/>
        </authorList>
    </citation>
    <scope>NUCLEOTIDE SEQUENCE [LARGE SCALE GENOMIC DNA]</scope>
    <source>
        <strain evidence="2 3">R22 G/1</strain>
    </source>
</reference>
<accession>E2B753</accession>
<feature type="chain" id="PRO_5012836123" description="Secreted protein" evidence="1">
    <location>
        <begin position="16"/>
        <end position="168"/>
    </location>
</feature>
<evidence type="ECO:0000313" key="2">
    <source>
        <dbReference type="EMBL" id="EFN88484.1"/>
    </source>
</evidence>
<sequence>MFLILLRLLRRFLWAIISPLWARWNHDDPILQFASYVRAGHLYYETTVWVRGPGSVGLEKEARGTKGTVVGDVESASLQPHQNYHPSTRSGVLRPLKKAKTSDTPTGKRRWSYRCNRLPRCISTNDLRDPARQAARHKGAVISRFSVIRSERILTRNLEEGYHYSVNH</sequence>
<evidence type="ECO:0000256" key="1">
    <source>
        <dbReference type="SAM" id="SignalP"/>
    </source>
</evidence>